<feature type="compositionally biased region" description="Basic and acidic residues" evidence="5">
    <location>
        <begin position="403"/>
        <end position="424"/>
    </location>
</feature>
<gene>
    <name evidence="7" type="ORF">BJG266_LOCUS15562</name>
    <name evidence="8" type="ORF">QVE165_LOCUS23629</name>
</gene>
<dbReference type="Proteomes" id="UP000663832">
    <property type="component" value="Unassembled WGS sequence"/>
</dbReference>
<reference evidence="7" key="1">
    <citation type="submission" date="2021-02" db="EMBL/GenBank/DDBJ databases">
        <authorList>
            <person name="Nowell W R."/>
        </authorList>
    </citation>
    <scope>NUCLEOTIDE SEQUENCE</scope>
</reference>
<evidence type="ECO:0000259" key="6">
    <source>
        <dbReference type="PROSITE" id="PS50118"/>
    </source>
</evidence>
<dbReference type="GO" id="GO:0005634">
    <property type="term" value="C:nucleus"/>
    <property type="evidence" value="ECO:0007669"/>
    <property type="project" value="UniProtKB-SubCell"/>
</dbReference>
<dbReference type="SUPFAM" id="SSF47095">
    <property type="entry name" value="HMG-box"/>
    <property type="match status" value="2"/>
</dbReference>
<evidence type="ECO:0000256" key="5">
    <source>
        <dbReference type="SAM" id="MobiDB-lite"/>
    </source>
</evidence>
<feature type="region of interest" description="Disordered" evidence="5">
    <location>
        <begin position="184"/>
        <end position="232"/>
    </location>
</feature>
<protein>
    <recommendedName>
        <fullName evidence="6">HMG box domain-containing protein</fullName>
    </recommendedName>
</protein>
<dbReference type="EMBL" id="CAJNOI010000069">
    <property type="protein sequence ID" value="CAF0994171.1"/>
    <property type="molecule type" value="Genomic_DNA"/>
</dbReference>
<proteinExistence type="predicted"/>
<evidence type="ECO:0000313" key="8">
    <source>
        <dbReference type="EMBL" id="CAF1162315.1"/>
    </source>
</evidence>
<evidence type="ECO:0000313" key="7">
    <source>
        <dbReference type="EMBL" id="CAF0994171.1"/>
    </source>
</evidence>
<feature type="domain" description="HMG box" evidence="6">
    <location>
        <begin position="109"/>
        <end position="165"/>
    </location>
</feature>
<name>A0A814GDE2_9BILA</name>
<comment type="subcellular location">
    <subcellularLocation>
        <location evidence="1">Nucleus</location>
    </subcellularLocation>
</comment>
<keyword evidence="9" id="KW-1185">Reference proteome</keyword>
<comment type="caution">
    <text evidence="7">The sequence shown here is derived from an EMBL/GenBank/DDBJ whole genome shotgun (WGS) entry which is preliminary data.</text>
</comment>
<dbReference type="Gene3D" id="1.10.30.10">
    <property type="entry name" value="High mobility group box domain"/>
    <property type="match status" value="1"/>
</dbReference>
<feature type="region of interest" description="Disordered" evidence="5">
    <location>
        <begin position="403"/>
        <end position="442"/>
    </location>
</feature>
<feature type="compositionally biased region" description="Low complexity" evidence="5">
    <location>
        <begin position="558"/>
        <end position="568"/>
    </location>
</feature>
<evidence type="ECO:0000313" key="10">
    <source>
        <dbReference type="Proteomes" id="UP000663877"/>
    </source>
</evidence>
<evidence type="ECO:0000256" key="3">
    <source>
        <dbReference type="ARBA" id="ARBA00023242"/>
    </source>
</evidence>
<evidence type="ECO:0000256" key="2">
    <source>
        <dbReference type="ARBA" id="ARBA00023125"/>
    </source>
</evidence>
<feature type="region of interest" description="Disordered" evidence="5">
    <location>
        <begin position="482"/>
        <end position="568"/>
    </location>
</feature>
<feature type="DNA-binding region" description="HMG box" evidence="4">
    <location>
        <begin position="109"/>
        <end position="165"/>
    </location>
</feature>
<evidence type="ECO:0000256" key="1">
    <source>
        <dbReference type="ARBA" id="ARBA00004123"/>
    </source>
</evidence>
<feature type="compositionally biased region" description="Polar residues" evidence="5">
    <location>
        <begin position="184"/>
        <end position="198"/>
    </location>
</feature>
<dbReference type="GO" id="GO:0003677">
    <property type="term" value="F:DNA binding"/>
    <property type="evidence" value="ECO:0007669"/>
    <property type="project" value="UniProtKB-UniRule"/>
</dbReference>
<organism evidence="7 10">
    <name type="scientific">Adineta steineri</name>
    <dbReference type="NCBI Taxonomy" id="433720"/>
    <lineage>
        <taxon>Eukaryota</taxon>
        <taxon>Metazoa</taxon>
        <taxon>Spiralia</taxon>
        <taxon>Gnathifera</taxon>
        <taxon>Rotifera</taxon>
        <taxon>Eurotatoria</taxon>
        <taxon>Bdelloidea</taxon>
        <taxon>Adinetida</taxon>
        <taxon>Adinetidae</taxon>
        <taxon>Adineta</taxon>
    </lineage>
</organism>
<dbReference type="Proteomes" id="UP000663877">
    <property type="component" value="Unassembled WGS sequence"/>
</dbReference>
<dbReference type="AlphaFoldDB" id="A0A814GDE2"/>
<dbReference type="EMBL" id="CAJNOM010000161">
    <property type="protein sequence ID" value="CAF1162315.1"/>
    <property type="molecule type" value="Genomic_DNA"/>
</dbReference>
<dbReference type="SMART" id="SM00398">
    <property type="entry name" value="HMG"/>
    <property type="match status" value="2"/>
</dbReference>
<dbReference type="PANTHER" id="PTHR46318">
    <property type="entry name" value="UPSTREAM BINDING TRANSCRIPTION FACTOR"/>
    <property type="match status" value="1"/>
</dbReference>
<dbReference type="PROSITE" id="PS50118">
    <property type="entry name" value="HMG_BOX_2"/>
    <property type="match status" value="1"/>
</dbReference>
<feature type="compositionally biased region" description="Polar residues" evidence="5">
    <location>
        <begin position="482"/>
        <end position="499"/>
    </location>
</feature>
<evidence type="ECO:0000256" key="4">
    <source>
        <dbReference type="PROSITE-ProRule" id="PRU00267"/>
    </source>
</evidence>
<evidence type="ECO:0000313" key="9">
    <source>
        <dbReference type="Proteomes" id="UP000663832"/>
    </source>
</evidence>
<keyword evidence="2 4" id="KW-0238">DNA-binding</keyword>
<dbReference type="InterPro" id="IPR051762">
    <property type="entry name" value="UBF1"/>
</dbReference>
<dbReference type="InterPro" id="IPR009071">
    <property type="entry name" value="HMG_box_dom"/>
</dbReference>
<accession>A0A814GDE2</accession>
<dbReference type="PANTHER" id="PTHR46318:SF6">
    <property type="entry name" value="CHROMOSOME UNDETERMINED SCAFFOLD_121, WHOLE GENOME SHOTGUN SEQUENCE"/>
    <property type="match status" value="1"/>
</dbReference>
<dbReference type="OrthoDB" id="10005868at2759"/>
<sequence length="568" mass="66166">MTKKKVVKPTNSLVSGELLKDVQACRPLRLFIKKQKKKGVESTPFALRAEFLQTSPEKQVKYFQKAIDKYIQLLDEKDIDEHVQIEGQLFENLLSKREQKMYFDSLDAPKKPLNTAFAYYAEFNKQEHNDNPKAWKSLTADEKEPYIKMLNDAKDGYTAQVQNFSENLPDRLKPEYLSFINQGRQTSQVNGENTQAEPISQRRKSSQPLPESFQAIDNDHQPKLNRSQRDDLHKCTPSTLYYEKKVPDDEKPVFANVTAKNVYIRSVYNQLSEKKRHKFILKSTAKWEEFLQLNPTIVENHIPTLHLLLSKTDDIHYYFTSLGLPSRPPVSALLLYSNEKQQTGLQKNWADLSQSTKDEYIKRLTKLKSEYHQKLIEFVEKTLPSDYIRFEFFRNIKNATKDYESVRKDRSHDKDRNHEKDEGQSKITQYLKPKKKTDNDDISEFDRIEQELLSTELTNQQKQLVQRLGQLMKKYIDETNTETIKSSNSKNSGNEVSKSITKHRASTNSNDLILINGEDSSDNVEHIAHEKKKKRKRDKGEDGNTNTIAINNEKEKQNSSSSSMKKRK</sequence>
<keyword evidence="3 4" id="KW-0539">Nucleus</keyword>
<feature type="compositionally biased region" description="Basic and acidic residues" evidence="5">
    <location>
        <begin position="217"/>
        <end position="232"/>
    </location>
</feature>
<dbReference type="InterPro" id="IPR036910">
    <property type="entry name" value="HMG_box_dom_sf"/>
</dbReference>